<proteinExistence type="predicted"/>
<evidence type="ECO:0000313" key="2">
    <source>
        <dbReference type="EMBL" id="JAE02588.1"/>
    </source>
</evidence>
<accession>A0A0A9F2V0</accession>
<evidence type="ECO:0000256" key="1">
    <source>
        <dbReference type="SAM" id="MobiDB-lite"/>
    </source>
</evidence>
<organism evidence="2">
    <name type="scientific">Arundo donax</name>
    <name type="common">Giant reed</name>
    <name type="synonym">Donax arundinaceus</name>
    <dbReference type="NCBI Taxonomy" id="35708"/>
    <lineage>
        <taxon>Eukaryota</taxon>
        <taxon>Viridiplantae</taxon>
        <taxon>Streptophyta</taxon>
        <taxon>Embryophyta</taxon>
        <taxon>Tracheophyta</taxon>
        <taxon>Spermatophyta</taxon>
        <taxon>Magnoliopsida</taxon>
        <taxon>Liliopsida</taxon>
        <taxon>Poales</taxon>
        <taxon>Poaceae</taxon>
        <taxon>PACMAD clade</taxon>
        <taxon>Arundinoideae</taxon>
        <taxon>Arundineae</taxon>
        <taxon>Arundo</taxon>
    </lineage>
</organism>
<name>A0A0A9F2V0_ARUDO</name>
<sequence length="21" mass="2281">MHSLSRNISLTSKQGCCSLQS</sequence>
<feature type="region of interest" description="Disordered" evidence="1">
    <location>
        <begin position="1"/>
        <end position="21"/>
    </location>
</feature>
<dbReference type="AlphaFoldDB" id="A0A0A9F2V0"/>
<reference evidence="2" key="2">
    <citation type="journal article" date="2015" name="Data Brief">
        <title>Shoot transcriptome of the giant reed, Arundo donax.</title>
        <authorList>
            <person name="Barrero R.A."/>
            <person name="Guerrero F.D."/>
            <person name="Moolhuijzen P."/>
            <person name="Goolsby J.A."/>
            <person name="Tidwell J."/>
            <person name="Bellgard S.E."/>
            <person name="Bellgard M.I."/>
        </authorList>
    </citation>
    <scope>NUCLEOTIDE SEQUENCE</scope>
    <source>
        <tissue evidence="2">Shoot tissue taken approximately 20 cm above the soil surface</tissue>
    </source>
</reference>
<protein>
    <submittedName>
        <fullName evidence="2">Uncharacterized protein</fullName>
    </submittedName>
</protein>
<reference evidence="2" key="1">
    <citation type="submission" date="2014-09" db="EMBL/GenBank/DDBJ databases">
        <authorList>
            <person name="Magalhaes I.L.F."/>
            <person name="Oliveira U."/>
            <person name="Santos F.R."/>
            <person name="Vidigal T.H.D.A."/>
            <person name="Brescovit A.D."/>
            <person name="Santos A.J."/>
        </authorList>
    </citation>
    <scope>NUCLEOTIDE SEQUENCE</scope>
    <source>
        <tissue evidence="2">Shoot tissue taken approximately 20 cm above the soil surface</tissue>
    </source>
</reference>
<dbReference type="EMBL" id="GBRH01195308">
    <property type="protein sequence ID" value="JAE02588.1"/>
    <property type="molecule type" value="Transcribed_RNA"/>
</dbReference>